<feature type="region of interest" description="Disordered" evidence="1">
    <location>
        <begin position="55"/>
        <end position="126"/>
    </location>
</feature>
<feature type="compositionally biased region" description="Low complexity" evidence="1">
    <location>
        <begin position="55"/>
        <end position="122"/>
    </location>
</feature>
<feature type="region of interest" description="Disordered" evidence="1">
    <location>
        <begin position="1"/>
        <end position="21"/>
    </location>
</feature>
<dbReference type="AlphaFoldDB" id="A0A194AKF9"/>
<evidence type="ECO:0000256" key="1">
    <source>
        <dbReference type="SAM" id="MobiDB-lite"/>
    </source>
</evidence>
<reference evidence="2" key="1">
    <citation type="submission" date="2016-03" db="EMBL/GenBank/DDBJ databases">
        <authorList>
            <person name="Ploux O."/>
        </authorList>
    </citation>
    <scope>NUCLEOTIDE SEQUENCE</scope>
    <source>
        <tissue evidence="2">Mantle</tissue>
    </source>
</reference>
<accession>A0A194AKF9</accession>
<protein>
    <submittedName>
        <fullName evidence="2">Putative mantle 8</fullName>
    </submittedName>
</protein>
<proteinExistence type="predicted"/>
<name>A0A194AKF9_PINFU</name>
<evidence type="ECO:0000313" key="2">
    <source>
        <dbReference type="EMBL" id="JAS03819.1"/>
    </source>
</evidence>
<dbReference type="EMBL" id="GELH01000454">
    <property type="protein sequence ID" value="JAS03818.1"/>
    <property type="molecule type" value="Transcribed_RNA"/>
</dbReference>
<sequence>MTISLTEQSGKGDKLYLGSTRTRPSGTKMKGVALLSAIAIIAVIADSEAWVFGSSSSSSSWGSRYSSPSSFSTRWSRYSPSWSSSRYTPSWSSSRYTPSWSSSRYTPSWSSSRSKFSSSRSSFPHDIKSKSGLNSLYNSRVTKVETFERPIRGMFGIKHNGVVATTKDGGRWLIHKGPGNGKSSDTVVTNARHMSSQWKPAGAKSAKPGTTIGGLVKAGLANKKWNLWDAKCWDATDGMMKKAGRRKRATC</sequence>
<dbReference type="EMBL" id="GELH01000453">
    <property type="protein sequence ID" value="JAS03819.1"/>
    <property type="molecule type" value="Transcribed_RNA"/>
</dbReference>
<organism evidence="2">
    <name type="scientific">Pinctada fucata</name>
    <name type="common">Akoya pearl oyster</name>
    <name type="synonym">Pinctada imbricata fucata</name>
    <dbReference type="NCBI Taxonomy" id="50426"/>
    <lineage>
        <taxon>Eukaryota</taxon>
        <taxon>Metazoa</taxon>
        <taxon>Spiralia</taxon>
        <taxon>Lophotrochozoa</taxon>
        <taxon>Mollusca</taxon>
        <taxon>Bivalvia</taxon>
        <taxon>Autobranchia</taxon>
        <taxon>Pteriomorphia</taxon>
        <taxon>Pterioida</taxon>
        <taxon>Pterioidea</taxon>
        <taxon>Pteriidae</taxon>
        <taxon>Pinctada</taxon>
    </lineage>
</organism>